<proteinExistence type="predicted"/>
<dbReference type="AlphaFoldDB" id="A0A1D8NF46"/>
<dbReference type="Proteomes" id="UP000182444">
    <property type="component" value="Chromosome 1D"/>
</dbReference>
<organism evidence="1 2">
    <name type="scientific">Yarrowia lipolytica</name>
    <name type="common">Candida lipolytica</name>
    <dbReference type="NCBI Taxonomy" id="4952"/>
    <lineage>
        <taxon>Eukaryota</taxon>
        <taxon>Fungi</taxon>
        <taxon>Dikarya</taxon>
        <taxon>Ascomycota</taxon>
        <taxon>Saccharomycotina</taxon>
        <taxon>Dipodascomycetes</taxon>
        <taxon>Dipodascales</taxon>
        <taxon>Dipodascales incertae sedis</taxon>
        <taxon>Yarrowia</taxon>
    </lineage>
</organism>
<evidence type="ECO:0000313" key="1">
    <source>
        <dbReference type="EMBL" id="AOW04254.1"/>
    </source>
</evidence>
<evidence type="ECO:0000313" key="2">
    <source>
        <dbReference type="Proteomes" id="UP000182444"/>
    </source>
</evidence>
<name>A0A1D8NF46_YARLL</name>
<dbReference type="GeneID" id="94583377"/>
<reference evidence="1 2" key="1">
    <citation type="journal article" date="2016" name="PLoS ONE">
        <title>Sequence Assembly of Yarrowia lipolytica Strain W29/CLIB89 Shows Transposable Element Diversity.</title>
        <authorList>
            <person name="Magnan C."/>
            <person name="Yu J."/>
            <person name="Chang I."/>
            <person name="Jahn E."/>
            <person name="Kanomata Y."/>
            <person name="Wu J."/>
            <person name="Zeller M."/>
            <person name="Oakes M."/>
            <person name="Baldi P."/>
            <person name="Sandmeyer S."/>
        </authorList>
    </citation>
    <scope>NUCLEOTIDE SEQUENCE [LARGE SCALE GENOMIC DNA]</scope>
    <source>
        <strain evidence="2">CLIB89(W29)</strain>
    </source>
</reference>
<dbReference type="VEuPathDB" id="FungiDB:YALI1_D22932g"/>
<protein>
    <submittedName>
        <fullName evidence="1">Uncharacterized protein</fullName>
    </submittedName>
</protein>
<sequence length="111" mass="12392">MHSHSFHSDLIRGLWTVPFFGGDGHSQGSVLLQGLRHGGKNQPGDSNQCVAVVTVSTWETGGQIPSKDGQQSEAFTPLLILDRANLSSTLDWLLMMRMMLMMLMMRMMRMI</sequence>
<dbReference type="EMBL" id="CP017556">
    <property type="protein sequence ID" value="AOW04254.1"/>
    <property type="molecule type" value="Genomic_DNA"/>
</dbReference>
<accession>A0A1D8NF46</accession>
<dbReference type="RefSeq" id="XP_068138864.1">
    <property type="nucleotide sequence ID" value="XM_068282763.1"/>
</dbReference>
<gene>
    <name evidence="1" type="ORF">YALI1_D22932g</name>
</gene>